<evidence type="ECO:0000256" key="3">
    <source>
        <dbReference type="ARBA" id="ARBA00022664"/>
    </source>
</evidence>
<feature type="region of interest" description="Disordered" evidence="6">
    <location>
        <begin position="226"/>
        <end position="254"/>
    </location>
</feature>
<dbReference type="STRING" id="542762.A0A4V3WMK7"/>
<dbReference type="AlphaFoldDB" id="A0A4V3WMK7"/>
<organism evidence="7 8">
    <name type="scientific">Camellia sinensis var. sinensis</name>
    <name type="common">China tea</name>
    <dbReference type="NCBI Taxonomy" id="542762"/>
    <lineage>
        <taxon>Eukaryota</taxon>
        <taxon>Viridiplantae</taxon>
        <taxon>Streptophyta</taxon>
        <taxon>Embryophyta</taxon>
        <taxon>Tracheophyta</taxon>
        <taxon>Spermatophyta</taxon>
        <taxon>Magnoliopsida</taxon>
        <taxon>eudicotyledons</taxon>
        <taxon>Gunneridae</taxon>
        <taxon>Pentapetalae</taxon>
        <taxon>asterids</taxon>
        <taxon>Ericales</taxon>
        <taxon>Theaceae</taxon>
        <taxon>Camellia</taxon>
    </lineage>
</organism>
<comment type="similarity">
    <text evidence="2">Belongs to the fl(2)d family.</text>
</comment>
<evidence type="ECO:0000256" key="6">
    <source>
        <dbReference type="SAM" id="MobiDB-lite"/>
    </source>
</evidence>
<reference evidence="7 8" key="1">
    <citation type="journal article" date="2018" name="Proc. Natl. Acad. Sci. U.S.A.">
        <title>Draft genome sequence of Camellia sinensis var. sinensis provides insights into the evolution of the tea genome and tea quality.</title>
        <authorList>
            <person name="Wei C."/>
            <person name="Yang H."/>
            <person name="Wang S."/>
            <person name="Zhao J."/>
            <person name="Liu C."/>
            <person name="Gao L."/>
            <person name="Xia E."/>
            <person name="Lu Y."/>
            <person name="Tai Y."/>
            <person name="She G."/>
            <person name="Sun J."/>
            <person name="Cao H."/>
            <person name="Tong W."/>
            <person name="Gao Q."/>
            <person name="Li Y."/>
            <person name="Deng W."/>
            <person name="Jiang X."/>
            <person name="Wang W."/>
            <person name="Chen Q."/>
            <person name="Zhang S."/>
            <person name="Li H."/>
            <person name="Wu J."/>
            <person name="Wang P."/>
            <person name="Li P."/>
            <person name="Shi C."/>
            <person name="Zheng F."/>
            <person name="Jian J."/>
            <person name="Huang B."/>
            <person name="Shan D."/>
            <person name="Shi M."/>
            <person name="Fang C."/>
            <person name="Yue Y."/>
            <person name="Li F."/>
            <person name="Li D."/>
            <person name="Wei S."/>
            <person name="Han B."/>
            <person name="Jiang C."/>
            <person name="Yin Y."/>
            <person name="Xia T."/>
            <person name="Zhang Z."/>
            <person name="Bennetzen J.L."/>
            <person name="Zhao S."/>
            <person name="Wan X."/>
        </authorList>
    </citation>
    <scope>NUCLEOTIDE SEQUENCE [LARGE SCALE GENOMIC DNA]</scope>
    <source>
        <strain evidence="8">cv. Shuchazao</strain>
        <tissue evidence="7">Leaf</tissue>
    </source>
</reference>
<dbReference type="GO" id="GO:0005634">
    <property type="term" value="C:nucleus"/>
    <property type="evidence" value="ECO:0007669"/>
    <property type="project" value="UniProtKB-SubCell"/>
</dbReference>
<sequence>MMRIETLDWVIRRELMVNNMQSETTRNMDEQLLKWQNKYLPDIGAHIDGAACVPGTRNTYRDQLTVRLGTTLEDLEALYVLKVSCRKKLRCGGFGVAIMLVNLVEEKDKKIKELQDNVAAVNFTPQSKMGKMLMAKCRTLQEENEEIGNQANEGKIHELGMKLALQKSQNAELRNQFEGLCKLMEGLTNDMEKSNEMVLILQDSVEEKDDEITRLKQELQQRSIVEEGKTEVASDKKDGDIDGGMLCPEAETES</sequence>
<keyword evidence="8" id="KW-1185">Reference proteome</keyword>
<feature type="compositionally biased region" description="Basic and acidic residues" evidence="6">
    <location>
        <begin position="226"/>
        <end position="240"/>
    </location>
</feature>
<dbReference type="GO" id="GO:0006397">
    <property type="term" value="P:mRNA processing"/>
    <property type="evidence" value="ECO:0007669"/>
    <property type="project" value="UniProtKB-KW"/>
</dbReference>
<evidence type="ECO:0000313" key="7">
    <source>
        <dbReference type="EMBL" id="THG08997.1"/>
    </source>
</evidence>
<dbReference type="EMBL" id="SDRB02008855">
    <property type="protein sequence ID" value="THG08997.1"/>
    <property type="molecule type" value="Genomic_DNA"/>
</dbReference>
<keyword evidence="3" id="KW-0507">mRNA processing</keyword>
<gene>
    <name evidence="7" type="ORF">TEA_004314</name>
</gene>
<dbReference type="Pfam" id="PF17098">
    <property type="entry name" value="Wtap"/>
    <property type="match status" value="1"/>
</dbReference>
<protein>
    <submittedName>
        <fullName evidence="7">Uncharacterized protein</fullName>
    </submittedName>
</protein>
<evidence type="ECO:0000256" key="2">
    <source>
        <dbReference type="ARBA" id="ARBA00010313"/>
    </source>
</evidence>
<dbReference type="PANTHER" id="PTHR15217">
    <property type="entry name" value="WILMS' TUMOR 1-ASSOCIATING PROTEIN"/>
    <property type="match status" value="1"/>
</dbReference>
<evidence type="ECO:0000256" key="5">
    <source>
        <dbReference type="ARBA" id="ARBA00023242"/>
    </source>
</evidence>
<comment type="subcellular location">
    <subcellularLocation>
        <location evidence="1">Nucleus</location>
    </subcellularLocation>
</comment>
<evidence type="ECO:0000256" key="4">
    <source>
        <dbReference type="ARBA" id="ARBA00023187"/>
    </source>
</evidence>
<evidence type="ECO:0000256" key="1">
    <source>
        <dbReference type="ARBA" id="ARBA00004123"/>
    </source>
</evidence>
<accession>A0A4V3WMK7</accession>
<comment type="caution">
    <text evidence="7">The sequence shown here is derived from an EMBL/GenBank/DDBJ whole genome shotgun (WGS) entry which is preliminary data.</text>
</comment>
<dbReference type="PANTHER" id="PTHR15217:SF0">
    <property type="entry name" value="PRE-MRNA-SPLICING REGULATOR WTAP"/>
    <property type="match status" value="1"/>
</dbReference>
<keyword evidence="4" id="KW-0508">mRNA splicing</keyword>
<proteinExistence type="inferred from homology"/>
<dbReference type="GO" id="GO:0008380">
    <property type="term" value="P:RNA splicing"/>
    <property type="evidence" value="ECO:0007669"/>
    <property type="project" value="UniProtKB-KW"/>
</dbReference>
<name>A0A4V3WMK7_CAMSN</name>
<dbReference type="GO" id="GO:0016556">
    <property type="term" value="P:mRNA modification"/>
    <property type="evidence" value="ECO:0007669"/>
    <property type="project" value="InterPro"/>
</dbReference>
<keyword evidence="5" id="KW-0539">Nucleus</keyword>
<dbReference type="InterPro" id="IPR033757">
    <property type="entry name" value="WTAP"/>
</dbReference>
<evidence type="ECO:0000313" key="8">
    <source>
        <dbReference type="Proteomes" id="UP000306102"/>
    </source>
</evidence>
<dbReference type="GO" id="GO:0000381">
    <property type="term" value="P:regulation of alternative mRNA splicing, via spliceosome"/>
    <property type="evidence" value="ECO:0007669"/>
    <property type="project" value="InterPro"/>
</dbReference>
<dbReference type="Proteomes" id="UP000306102">
    <property type="component" value="Unassembled WGS sequence"/>
</dbReference>